<feature type="compositionally biased region" description="Basic residues" evidence="1">
    <location>
        <begin position="87"/>
        <end position="96"/>
    </location>
</feature>
<accession>A0AAV1H6X6</accession>
<reference evidence="2" key="1">
    <citation type="submission" date="2023-08" db="EMBL/GenBank/DDBJ databases">
        <authorList>
            <person name="Alioto T."/>
            <person name="Alioto T."/>
            <person name="Gomez Garrido J."/>
        </authorList>
    </citation>
    <scope>NUCLEOTIDE SEQUENCE</scope>
</reference>
<protein>
    <submittedName>
        <fullName evidence="2">Uncharacterized protein</fullName>
    </submittedName>
</protein>
<name>A0AAV1H6X6_XYRNO</name>
<feature type="compositionally biased region" description="Polar residues" evidence="1">
    <location>
        <begin position="47"/>
        <end position="73"/>
    </location>
</feature>
<feature type="region of interest" description="Disordered" evidence="1">
    <location>
        <begin position="47"/>
        <end position="121"/>
    </location>
</feature>
<evidence type="ECO:0000313" key="2">
    <source>
        <dbReference type="EMBL" id="CAJ1080514.1"/>
    </source>
</evidence>
<proteinExistence type="predicted"/>
<keyword evidence="3" id="KW-1185">Reference proteome</keyword>
<feature type="region of interest" description="Disordered" evidence="1">
    <location>
        <begin position="1"/>
        <end position="35"/>
    </location>
</feature>
<organism evidence="2 3">
    <name type="scientific">Xyrichtys novacula</name>
    <name type="common">Pearly razorfish</name>
    <name type="synonym">Hemipteronotus novacula</name>
    <dbReference type="NCBI Taxonomy" id="13765"/>
    <lineage>
        <taxon>Eukaryota</taxon>
        <taxon>Metazoa</taxon>
        <taxon>Chordata</taxon>
        <taxon>Craniata</taxon>
        <taxon>Vertebrata</taxon>
        <taxon>Euteleostomi</taxon>
        <taxon>Actinopterygii</taxon>
        <taxon>Neopterygii</taxon>
        <taxon>Teleostei</taxon>
        <taxon>Neoteleostei</taxon>
        <taxon>Acanthomorphata</taxon>
        <taxon>Eupercaria</taxon>
        <taxon>Labriformes</taxon>
        <taxon>Labridae</taxon>
        <taxon>Xyrichtys</taxon>
    </lineage>
</organism>
<dbReference type="AlphaFoldDB" id="A0AAV1H6X6"/>
<sequence>MVRTEAHCPPTKAELSLTYLPEEEEEEEKKRKRRGLQFADTWLSSDASTEVISHSNRSRAAQTGSSPGFSTLDSDAPRLSLSLTPPRIRRRARRARAPISDPPGQDMLLSCLCSPTGRDGL</sequence>
<gene>
    <name evidence="2" type="ORF">XNOV1_A024571</name>
</gene>
<evidence type="ECO:0000313" key="3">
    <source>
        <dbReference type="Proteomes" id="UP001178508"/>
    </source>
</evidence>
<dbReference type="Proteomes" id="UP001178508">
    <property type="component" value="Chromosome 19"/>
</dbReference>
<dbReference type="EMBL" id="OY660882">
    <property type="protein sequence ID" value="CAJ1080514.1"/>
    <property type="molecule type" value="Genomic_DNA"/>
</dbReference>
<evidence type="ECO:0000256" key="1">
    <source>
        <dbReference type="SAM" id="MobiDB-lite"/>
    </source>
</evidence>